<dbReference type="Proteomes" id="UP001159405">
    <property type="component" value="Unassembled WGS sequence"/>
</dbReference>
<accession>A0ABN8PU67</accession>
<gene>
    <name evidence="2" type="ORF">PLOB_00046829</name>
</gene>
<comment type="caution">
    <text evidence="2">The sequence shown here is derived from an EMBL/GenBank/DDBJ whole genome shotgun (WGS) entry which is preliminary data.</text>
</comment>
<dbReference type="EMBL" id="CALNXK010000085">
    <property type="protein sequence ID" value="CAH3148841.1"/>
    <property type="molecule type" value="Genomic_DNA"/>
</dbReference>
<feature type="region of interest" description="Disordered" evidence="1">
    <location>
        <begin position="125"/>
        <end position="145"/>
    </location>
</feature>
<organism evidence="2 3">
    <name type="scientific">Porites lobata</name>
    <dbReference type="NCBI Taxonomy" id="104759"/>
    <lineage>
        <taxon>Eukaryota</taxon>
        <taxon>Metazoa</taxon>
        <taxon>Cnidaria</taxon>
        <taxon>Anthozoa</taxon>
        <taxon>Hexacorallia</taxon>
        <taxon>Scleractinia</taxon>
        <taxon>Fungiina</taxon>
        <taxon>Poritidae</taxon>
        <taxon>Porites</taxon>
    </lineage>
</organism>
<sequence length="159" mass="19336">MFVNEDYSDRVIKKRTELMPKLKEARRKNQRAFLRFDKLVIYDNPANNAYDPNTAYNIFIDKYTGLFGTCLPFKTIKETAKKTEEKKKVFTRKKRRLSAADGLNKIDKALETFMNYQQEADRRFWEAEEERERREEERDEKRRKEDQEFFLKLMQALNK</sequence>
<evidence type="ECO:0000313" key="2">
    <source>
        <dbReference type="EMBL" id="CAH3148841.1"/>
    </source>
</evidence>
<protein>
    <submittedName>
        <fullName evidence="2">Uncharacterized protein</fullName>
    </submittedName>
</protein>
<name>A0ABN8PU67_9CNID</name>
<evidence type="ECO:0000313" key="3">
    <source>
        <dbReference type="Proteomes" id="UP001159405"/>
    </source>
</evidence>
<keyword evidence="3" id="KW-1185">Reference proteome</keyword>
<proteinExistence type="predicted"/>
<evidence type="ECO:0000256" key="1">
    <source>
        <dbReference type="SAM" id="MobiDB-lite"/>
    </source>
</evidence>
<reference evidence="2 3" key="1">
    <citation type="submission" date="2022-05" db="EMBL/GenBank/DDBJ databases">
        <authorList>
            <consortium name="Genoscope - CEA"/>
            <person name="William W."/>
        </authorList>
    </citation>
    <scope>NUCLEOTIDE SEQUENCE [LARGE SCALE GENOMIC DNA]</scope>
</reference>